<evidence type="ECO:0000256" key="1">
    <source>
        <dbReference type="ARBA" id="ARBA00004496"/>
    </source>
</evidence>
<evidence type="ECO:0000256" key="14">
    <source>
        <dbReference type="ARBA" id="ARBA00026081"/>
    </source>
</evidence>
<evidence type="ECO:0000256" key="8">
    <source>
        <dbReference type="ARBA" id="ARBA00022519"/>
    </source>
</evidence>
<keyword evidence="6" id="KW-1003">Cell membrane</keyword>
<dbReference type="PANTHER" id="PTHR45772:SF10">
    <property type="entry name" value="LIPOPOLYSACCHARIDE EXPORT SYSTEM ATP-BINDING PROTEIN LPTB"/>
    <property type="match status" value="1"/>
</dbReference>
<protein>
    <recommendedName>
        <fullName evidence="4">Lipopolysaccharide export system ATP-binding protein LptB</fullName>
    </recommendedName>
</protein>
<evidence type="ECO:0000256" key="2">
    <source>
        <dbReference type="ARBA" id="ARBA00004515"/>
    </source>
</evidence>
<dbReference type="GO" id="GO:0005886">
    <property type="term" value="C:plasma membrane"/>
    <property type="evidence" value="ECO:0007669"/>
    <property type="project" value="UniProtKB-SubCell"/>
</dbReference>
<evidence type="ECO:0000256" key="11">
    <source>
        <dbReference type="ARBA" id="ARBA00022967"/>
    </source>
</evidence>
<dbReference type="AlphaFoldDB" id="G2GZF5"/>
<keyword evidence="17" id="KW-1185">Reference proteome</keyword>
<evidence type="ECO:0000313" key="17">
    <source>
        <dbReference type="Proteomes" id="UP000004116"/>
    </source>
</evidence>
<comment type="similarity">
    <text evidence="3">Belongs to the ABC transporter superfamily. Outer membrane lipopolysaccharide export (TC 1.B.42) family.</text>
</comment>
<keyword evidence="8" id="KW-0997">Cell inner membrane</keyword>
<comment type="subunit">
    <text evidence="14">Component of the lipopolysaccharide transport and assembly complex. The LptBFG transporter is composed of two ATP-binding proteins (LptB) and two transmembrane proteins (LptF and LptG).</text>
</comment>
<dbReference type="SUPFAM" id="SSF52540">
    <property type="entry name" value="P-loop containing nucleoside triphosphate hydrolases"/>
    <property type="match status" value="1"/>
</dbReference>
<evidence type="ECO:0000256" key="5">
    <source>
        <dbReference type="ARBA" id="ARBA00022448"/>
    </source>
</evidence>
<evidence type="ECO:0000259" key="15">
    <source>
        <dbReference type="Pfam" id="PF12399"/>
    </source>
</evidence>
<organism evidence="16 17">
    <name type="scientific">Candidatus Regiella insecticola 5.15</name>
    <dbReference type="NCBI Taxonomy" id="1005043"/>
    <lineage>
        <taxon>Bacteria</taxon>
        <taxon>Pseudomonadati</taxon>
        <taxon>Pseudomonadota</taxon>
        <taxon>Gammaproteobacteria</taxon>
        <taxon>Enterobacterales</taxon>
        <taxon>Enterobacteriaceae</taxon>
        <taxon>aphid secondary symbionts</taxon>
        <taxon>Candidatus Regiella</taxon>
    </lineage>
</organism>
<evidence type="ECO:0000256" key="7">
    <source>
        <dbReference type="ARBA" id="ARBA00022490"/>
    </source>
</evidence>
<evidence type="ECO:0000256" key="3">
    <source>
        <dbReference type="ARBA" id="ARBA00010865"/>
    </source>
</evidence>
<keyword evidence="5" id="KW-0813">Transport</keyword>
<reference evidence="16 17" key="1">
    <citation type="journal article" date="2012" name="Genome Res.">
        <title>Genomic basis of endosymbiont-conferred protection against an insect parasitoid.</title>
        <authorList>
            <person name="Hansen A.K."/>
            <person name="Vorburger C."/>
            <person name="Moran N.A."/>
        </authorList>
    </citation>
    <scope>NUCLEOTIDE SEQUENCE [LARGE SCALE GENOMIC DNA]</scope>
    <source>
        <strain evidence="17">R5.15</strain>
    </source>
</reference>
<evidence type="ECO:0000256" key="4">
    <source>
        <dbReference type="ARBA" id="ARBA00017803"/>
    </source>
</evidence>
<evidence type="ECO:0000313" key="16">
    <source>
        <dbReference type="EMBL" id="EGY28874.1"/>
    </source>
</evidence>
<evidence type="ECO:0000256" key="13">
    <source>
        <dbReference type="ARBA" id="ARBA00024818"/>
    </source>
</evidence>
<proteinExistence type="inferred from homology"/>
<dbReference type="EMBL" id="AGCA01000294">
    <property type="protein sequence ID" value="EGY28874.1"/>
    <property type="molecule type" value="Genomic_DNA"/>
</dbReference>
<dbReference type="Proteomes" id="UP000004116">
    <property type="component" value="Unassembled WGS sequence"/>
</dbReference>
<comment type="subcellular location">
    <subcellularLocation>
        <location evidence="2">Cell inner membrane</location>
        <topology evidence="2">Peripheral membrane protein</topology>
        <orientation evidence="2">Cytoplasmic side</orientation>
    </subcellularLocation>
    <subcellularLocation>
        <location evidence="1">Cytoplasm</location>
    </subcellularLocation>
</comment>
<keyword evidence="10" id="KW-0067">ATP-binding</keyword>
<keyword evidence="11" id="KW-1278">Translocase</keyword>
<dbReference type="PANTHER" id="PTHR45772">
    <property type="entry name" value="CONSERVED COMPONENT OF ABC TRANSPORTER FOR NATURAL AMINO ACIDS-RELATED"/>
    <property type="match status" value="1"/>
</dbReference>
<evidence type="ECO:0000256" key="6">
    <source>
        <dbReference type="ARBA" id="ARBA00022475"/>
    </source>
</evidence>
<keyword evidence="9" id="KW-0547">Nucleotide-binding</keyword>
<evidence type="ECO:0000256" key="12">
    <source>
        <dbReference type="ARBA" id="ARBA00023136"/>
    </source>
</evidence>
<dbReference type="Gene3D" id="3.40.50.300">
    <property type="entry name" value="P-loop containing nucleotide triphosphate hydrolases"/>
    <property type="match status" value="1"/>
</dbReference>
<dbReference type="PATRIC" id="fig|1005043.3.peg.1058"/>
<dbReference type="GO" id="GO:0005524">
    <property type="term" value="F:ATP binding"/>
    <property type="evidence" value="ECO:0007669"/>
    <property type="project" value="UniProtKB-KW"/>
</dbReference>
<comment type="function">
    <text evidence="13">Part of the ABC transporter complex LptBFG involved in the translocation of lipopolysaccharide (LPS) from the inner membrane to the outer membrane. Probably responsible for energy coupling to the transport system.</text>
</comment>
<name>G2GZF5_9ENTR</name>
<dbReference type="GO" id="GO:0005737">
    <property type="term" value="C:cytoplasm"/>
    <property type="evidence" value="ECO:0007669"/>
    <property type="project" value="UniProtKB-SubCell"/>
</dbReference>
<keyword evidence="7" id="KW-0963">Cytoplasm</keyword>
<dbReference type="Pfam" id="PF12399">
    <property type="entry name" value="BCA_ABC_TP_C"/>
    <property type="match status" value="1"/>
</dbReference>
<evidence type="ECO:0000256" key="10">
    <source>
        <dbReference type="ARBA" id="ARBA00022840"/>
    </source>
</evidence>
<comment type="caution">
    <text evidence="16">The sequence shown here is derived from an EMBL/GenBank/DDBJ whole genome shotgun (WGS) entry which is preliminary data.</text>
</comment>
<dbReference type="InterPro" id="IPR051120">
    <property type="entry name" value="ABC_AA/LPS_Transport"/>
</dbReference>
<gene>
    <name evidence="16" type="ORF">Rin_00011720</name>
</gene>
<sequence>MGVLITDHNVRETLDVCERAYIVNRGHLIAQGTPQEILADEQVKRVYLGEEFRL</sequence>
<accession>G2GZF5</accession>
<dbReference type="InterPro" id="IPR032823">
    <property type="entry name" value="BCA_ABC_TP_C"/>
</dbReference>
<feature type="domain" description="Branched-chain amino acid ATP-binding cassette transporter C-terminal" evidence="15">
    <location>
        <begin position="28"/>
        <end position="52"/>
    </location>
</feature>
<keyword evidence="12" id="KW-0472">Membrane</keyword>
<evidence type="ECO:0000256" key="9">
    <source>
        <dbReference type="ARBA" id="ARBA00022741"/>
    </source>
</evidence>
<dbReference type="InterPro" id="IPR027417">
    <property type="entry name" value="P-loop_NTPase"/>
</dbReference>